<dbReference type="EMBL" id="UZAE01015153">
    <property type="protein sequence ID" value="VDO15339.1"/>
    <property type="molecule type" value="Genomic_DNA"/>
</dbReference>
<protein>
    <submittedName>
        <fullName evidence="4">WRKY transcription factor</fullName>
    </submittedName>
</protein>
<keyword evidence="3" id="KW-1185">Reference proteome</keyword>
<name>A0A0R3TZH2_RODNA</name>
<organism evidence="4">
    <name type="scientific">Rodentolepis nana</name>
    <name type="common">Dwarf tapeworm</name>
    <name type="synonym">Hymenolepis nana</name>
    <dbReference type="NCBI Taxonomy" id="102285"/>
    <lineage>
        <taxon>Eukaryota</taxon>
        <taxon>Metazoa</taxon>
        <taxon>Spiralia</taxon>
        <taxon>Lophotrochozoa</taxon>
        <taxon>Platyhelminthes</taxon>
        <taxon>Cestoda</taxon>
        <taxon>Eucestoda</taxon>
        <taxon>Cyclophyllidea</taxon>
        <taxon>Hymenolepididae</taxon>
        <taxon>Rodentolepis</taxon>
    </lineage>
</organism>
<evidence type="ECO:0000313" key="4">
    <source>
        <dbReference type="WBParaSite" id="HNAJ_0001327101-mRNA-1"/>
    </source>
</evidence>
<evidence type="ECO:0000256" key="1">
    <source>
        <dbReference type="SAM" id="MobiDB-lite"/>
    </source>
</evidence>
<reference evidence="2 3" key="2">
    <citation type="submission" date="2018-11" db="EMBL/GenBank/DDBJ databases">
        <authorList>
            <consortium name="Pathogen Informatics"/>
        </authorList>
    </citation>
    <scope>NUCLEOTIDE SEQUENCE [LARGE SCALE GENOMIC DNA]</scope>
</reference>
<sequence>MQREMSGEENSIPQSVGIQSGEDLFAALISTVHPRFSELLSQSSQAPNPIELNHLNRDFPITAQSIFHPIFNPLSSTMVNQRNSIETMPNLSLFSLPSIFDTGRSIRDFQEPPQISISSANRNRQQRGDDSGLGTSLMLSFNATVNLKRVSREFCVSEADQLPSTSMRSLRFNVDTARKPIRENPPVESNEAVPLIG</sequence>
<dbReference type="AlphaFoldDB" id="A0A0R3TZH2"/>
<reference evidence="4" key="1">
    <citation type="submission" date="2017-02" db="UniProtKB">
        <authorList>
            <consortium name="WormBaseParasite"/>
        </authorList>
    </citation>
    <scope>IDENTIFICATION</scope>
</reference>
<dbReference type="WBParaSite" id="HNAJ_0001327101-mRNA-1">
    <property type="protein sequence ID" value="HNAJ_0001327101-mRNA-1"/>
    <property type="gene ID" value="HNAJ_0001327101"/>
</dbReference>
<evidence type="ECO:0000313" key="3">
    <source>
        <dbReference type="Proteomes" id="UP000278807"/>
    </source>
</evidence>
<dbReference type="Proteomes" id="UP000278807">
    <property type="component" value="Unassembled WGS sequence"/>
</dbReference>
<feature type="compositionally biased region" description="Polar residues" evidence="1">
    <location>
        <begin position="113"/>
        <end position="123"/>
    </location>
</feature>
<proteinExistence type="predicted"/>
<evidence type="ECO:0000313" key="2">
    <source>
        <dbReference type="EMBL" id="VDO15339.1"/>
    </source>
</evidence>
<gene>
    <name evidence="2" type="ORF">HNAJ_LOCUS13245</name>
</gene>
<feature type="region of interest" description="Disordered" evidence="1">
    <location>
        <begin position="112"/>
        <end position="134"/>
    </location>
</feature>
<accession>A0A0R3TZH2</accession>